<evidence type="ECO:0000259" key="1">
    <source>
        <dbReference type="Pfam" id="PF07179"/>
    </source>
</evidence>
<comment type="caution">
    <text evidence="2">The sequence shown here is derived from an EMBL/GenBank/DDBJ whole genome shotgun (WGS) entry which is preliminary data.</text>
</comment>
<feature type="domain" description="SseB protein N-terminal" evidence="1">
    <location>
        <begin position="17"/>
        <end position="125"/>
    </location>
</feature>
<dbReference type="AlphaFoldDB" id="A0A2T0UY20"/>
<dbReference type="OrthoDB" id="4963989at2"/>
<proteinExistence type="predicted"/>
<dbReference type="Pfam" id="PF07179">
    <property type="entry name" value="SseB"/>
    <property type="match status" value="1"/>
</dbReference>
<dbReference type="EMBL" id="PVTI01000003">
    <property type="protein sequence ID" value="PRY62830.1"/>
    <property type="molecule type" value="Genomic_DNA"/>
</dbReference>
<dbReference type="Proteomes" id="UP000237822">
    <property type="component" value="Unassembled WGS sequence"/>
</dbReference>
<evidence type="ECO:0000313" key="2">
    <source>
        <dbReference type="EMBL" id="PRY62830.1"/>
    </source>
</evidence>
<reference evidence="2 3" key="1">
    <citation type="submission" date="2018-03" db="EMBL/GenBank/DDBJ databases">
        <title>Genomic Encyclopedia of Archaeal and Bacterial Type Strains, Phase II (KMG-II): from individual species to whole genera.</title>
        <authorList>
            <person name="Goeker M."/>
        </authorList>
    </citation>
    <scope>NUCLEOTIDE SEQUENCE [LARGE SCALE GENOMIC DNA]</scope>
    <source>
        <strain evidence="2 3">ATCC BAA-1496</strain>
    </source>
</reference>
<keyword evidence="3" id="KW-1185">Reference proteome</keyword>
<accession>A0A2T0UY20</accession>
<protein>
    <submittedName>
        <fullName evidence="2">Type III secretion system (T3SS) SseB-like protein</fullName>
    </submittedName>
</protein>
<organism evidence="2 3">
    <name type="scientific">Knoellia remsis</name>
    <dbReference type="NCBI Taxonomy" id="407159"/>
    <lineage>
        <taxon>Bacteria</taxon>
        <taxon>Bacillati</taxon>
        <taxon>Actinomycetota</taxon>
        <taxon>Actinomycetes</taxon>
        <taxon>Micrococcales</taxon>
        <taxon>Intrasporangiaceae</taxon>
        <taxon>Knoellia</taxon>
    </lineage>
</organism>
<sequence length="136" mass="14193">MESESASAGRIPTVAELAIARGQQGKLSPATTLWTLAASELWIASDDEPQGNQLPTSPLIVAAEGRDVQLLAVFTDPGVMAPMLGQRVAVRVPGLELMRRMPPGAGMVINPGHPVGMELPAETISQFVADVTSPLA</sequence>
<name>A0A2T0UY20_9MICO</name>
<dbReference type="InterPro" id="IPR009839">
    <property type="entry name" value="SseB_N"/>
</dbReference>
<gene>
    <name evidence="2" type="ORF">BCF74_10337</name>
</gene>
<evidence type="ECO:0000313" key="3">
    <source>
        <dbReference type="Proteomes" id="UP000237822"/>
    </source>
</evidence>
<dbReference type="RefSeq" id="WP_106296413.1">
    <property type="nucleotide sequence ID" value="NZ_PVTI01000003.1"/>
</dbReference>